<comment type="caution">
    <text evidence="14">Lacks conserved residue(s) required for the propagation of feature annotation.</text>
</comment>
<dbReference type="Gene3D" id="3.30.40.10">
    <property type="entry name" value="Zinc/RING finger domain, C3HC4 (zinc finger)"/>
    <property type="match status" value="1"/>
</dbReference>
<dbReference type="GeneID" id="105026805"/>
<evidence type="ECO:0000256" key="13">
    <source>
        <dbReference type="ARBA" id="ARBA00079844"/>
    </source>
</evidence>
<dbReference type="GO" id="GO:0061630">
    <property type="term" value="F:ubiquitin protein ligase activity"/>
    <property type="evidence" value="ECO:0007669"/>
    <property type="project" value="UniProtKB-EC"/>
</dbReference>
<evidence type="ECO:0000313" key="17">
    <source>
        <dbReference type="Ensembl" id="ENSELUP00000082757.1"/>
    </source>
</evidence>
<feature type="region of interest" description="Disordered" evidence="15">
    <location>
        <begin position="394"/>
        <end position="484"/>
    </location>
</feature>
<keyword evidence="6 14" id="KW-0863">Zinc-finger</keyword>
<dbReference type="GO" id="GO:0006302">
    <property type="term" value="P:double-strand break repair"/>
    <property type="evidence" value="ECO:0007669"/>
    <property type="project" value="UniProtKB-UniRule"/>
</dbReference>
<dbReference type="PROSITE" id="PS50089">
    <property type="entry name" value="ZF_RING_2"/>
    <property type="match status" value="1"/>
</dbReference>
<comment type="domain">
    <text evidence="14">The MIU motif (motif interacting with ubiquitin) mediates the interaction with both 'Lys-48'- and 'Lys-63'-linked ubiquitin chains. The UMI motif mediates interaction with ubiquitin with a preference for 'Lys-63'-linked ubiquitin. The specificity for different types of ubiquitin is mediated by juxtaposition of ubiquitin-binding motifs (MIU and UMI motifs) with LR motifs (LRMs).</text>
</comment>
<comment type="pathway">
    <text evidence="14">Protein modification; protein ubiquitination.</text>
</comment>
<dbReference type="PANTHER" id="PTHR23328:SF1">
    <property type="entry name" value="E3 UBIQUITIN-PROTEIN LIGASE RNF168"/>
    <property type="match status" value="1"/>
</dbReference>
<dbReference type="RefSeq" id="XP_010896829.2">
    <property type="nucleotide sequence ID" value="XM_010898527.4"/>
</dbReference>
<comment type="catalytic activity">
    <reaction evidence="1 14">
        <text>S-ubiquitinyl-[E2 ubiquitin-conjugating enzyme]-L-cysteine + [acceptor protein]-L-lysine = [E2 ubiquitin-conjugating enzyme]-L-cysteine + N(6)-ubiquitinyl-[acceptor protein]-L-lysine.</text>
        <dbReference type="EC" id="2.3.2.27"/>
    </reaction>
</comment>
<dbReference type="GO" id="GO:0035861">
    <property type="term" value="C:site of double-strand break"/>
    <property type="evidence" value="ECO:0007669"/>
    <property type="project" value="TreeGrafter"/>
</dbReference>
<dbReference type="InterPro" id="IPR018957">
    <property type="entry name" value="Znf_C3HC4_RING-type"/>
</dbReference>
<evidence type="ECO:0000256" key="10">
    <source>
        <dbReference type="ARBA" id="ARBA00023204"/>
    </source>
</evidence>
<keyword evidence="3 14" id="KW-0808">Transferase</keyword>
<dbReference type="GO" id="GO:0043130">
    <property type="term" value="F:ubiquitin binding"/>
    <property type="evidence" value="ECO:0007669"/>
    <property type="project" value="UniProtKB-UniRule"/>
</dbReference>
<comment type="subcellular location">
    <subcellularLocation>
        <location evidence="14">Nucleus</location>
    </subcellularLocation>
    <text evidence="14">Localizes to double-strand breaks (DSBs) sites of DNA damage.</text>
</comment>
<dbReference type="SUPFAM" id="SSF57850">
    <property type="entry name" value="RING/U-box"/>
    <property type="match status" value="1"/>
</dbReference>
<dbReference type="GO" id="GO:0016567">
    <property type="term" value="P:protein ubiquitination"/>
    <property type="evidence" value="ECO:0007669"/>
    <property type="project" value="UniProtKB-UniRule"/>
</dbReference>
<dbReference type="Proteomes" id="UP000265140">
    <property type="component" value="Chromosome 1"/>
</dbReference>
<dbReference type="GeneTree" id="ENSGT00940000153680"/>
<dbReference type="RefSeq" id="XP_010896825.2">
    <property type="nucleotide sequence ID" value="XM_010898523.4"/>
</dbReference>
<dbReference type="InterPro" id="IPR001841">
    <property type="entry name" value="Znf_RING"/>
</dbReference>
<dbReference type="RefSeq" id="XP_010896828.2">
    <property type="nucleotide sequence ID" value="XM_010898526.4"/>
</dbReference>
<keyword evidence="11 14" id="KW-0539">Nucleus</keyword>
<evidence type="ECO:0000256" key="3">
    <source>
        <dbReference type="ARBA" id="ARBA00022679"/>
    </source>
</evidence>
<feature type="compositionally biased region" description="Basic and acidic residues" evidence="15">
    <location>
        <begin position="429"/>
        <end position="442"/>
    </location>
</feature>
<dbReference type="PANTHER" id="PTHR23328">
    <property type="entry name" value="RING-TYPE DOMAIN-CONTAINING PROTEIN"/>
    <property type="match status" value="1"/>
</dbReference>
<accession>A0AAY5K919</accession>
<evidence type="ECO:0000256" key="7">
    <source>
        <dbReference type="ARBA" id="ARBA00022786"/>
    </source>
</evidence>
<evidence type="ECO:0000256" key="4">
    <source>
        <dbReference type="ARBA" id="ARBA00022723"/>
    </source>
</evidence>
<dbReference type="SMART" id="SM00184">
    <property type="entry name" value="RING"/>
    <property type="match status" value="1"/>
</dbReference>
<evidence type="ECO:0000256" key="11">
    <source>
        <dbReference type="ARBA" id="ARBA00023242"/>
    </source>
</evidence>
<dbReference type="GO" id="GO:0005634">
    <property type="term" value="C:nucleus"/>
    <property type="evidence" value="ECO:0007669"/>
    <property type="project" value="UniProtKB-SubCell"/>
</dbReference>
<name>A0AAY5K919_ESOLU</name>
<feature type="compositionally biased region" description="Basic and acidic residues" evidence="15">
    <location>
        <begin position="203"/>
        <end position="213"/>
    </location>
</feature>
<feature type="region of interest" description="Disordered" evidence="15">
    <location>
        <begin position="301"/>
        <end position="334"/>
    </location>
</feature>
<dbReference type="GO" id="GO:0010212">
    <property type="term" value="P:response to ionizing radiation"/>
    <property type="evidence" value="ECO:0007669"/>
    <property type="project" value="UniProtKB-UniRule"/>
</dbReference>
<evidence type="ECO:0000256" key="6">
    <source>
        <dbReference type="ARBA" id="ARBA00022771"/>
    </source>
</evidence>
<dbReference type="InterPro" id="IPR013083">
    <property type="entry name" value="Znf_RING/FYVE/PHD"/>
</dbReference>
<feature type="region of interest" description="Disordered" evidence="15">
    <location>
        <begin position="190"/>
        <end position="225"/>
    </location>
</feature>
<feature type="short sequence motif" description="LR motif 2" evidence="14">
    <location>
        <begin position="395"/>
        <end position="406"/>
    </location>
</feature>
<dbReference type="EC" id="2.3.2.27" evidence="2"/>
<evidence type="ECO:0000256" key="9">
    <source>
        <dbReference type="ARBA" id="ARBA00022853"/>
    </source>
</evidence>
<dbReference type="GO" id="GO:0042393">
    <property type="term" value="F:histone binding"/>
    <property type="evidence" value="ECO:0007669"/>
    <property type="project" value="UniProtKB-UniRule"/>
</dbReference>
<proteinExistence type="inferred from homology"/>
<dbReference type="GO" id="GO:0008270">
    <property type="term" value="F:zinc ion binding"/>
    <property type="evidence" value="ECO:0007669"/>
    <property type="project" value="UniProtKB-KW"/>
</dbReference>
<feature type="compositionally biased region" description="Polar residues" evidence="15">
    <location>
        <begin position="443"/>
        <end position="464"/>
    </location>
</feature>
<keyword evidence="8 14" id="KW-0862">Zinc</keyword>
<evidence type="ECO:0000256" key="12">
    <source>
        <dbReference type="ARBA" id="ARBA00077266"/>
    </source>
</evidence>
<evidence type="ECO:0000259" key="16">
    <source>
        <dbReference type="PROSITE" id="PS50089"/>
    </source>
</evidence>
<evidence type="ECO:0000256" key="14">
    <source>
        <dbReference type="HAMAP-Rule" id="MF_03066"/>
    </source>
</evidence>
<organism evidence="17 18">
    <name type="scientific">Esox lucius</name>
    <name type="common">Northern pike</name>
    <dbReference type="NCBI Taxonomy" id="8010"/>
    <lineage>
        <taxon>Eukaryota</taxon>
        <taxon>Metazoa</taxon>
        <taxon>Chordata</taxon>
        <taxon>Craniata</taxon>
        <taxon>Vertebrata</taxon>
        <taxon>Euteleostomi</taxon>
        <taxon>Actinopterygii</taxon>
        <taxon>Neopterygii</taxon>
        <taxon>Teleostei</taxon>
        <taxon>Protacanthopterygii</taxon>
        <taxon>Esociformes</taxon>
        <taxon>Esocidae</taxon>
        <taxon>Esox</taxon>
    </lineage>
</organism>
<keyword evidence="5 14" id="KW-0227">DNA damage</keyword>
<dbReference type="GO" id="GO:0000151">
    <property type="term" value="C:ubiquitin ligase complex"/>
    <property type="evidence" value="ECO:0007669"/>
    <property type="project" value="UniProtKB-UniRule"/>
</dbReference>
<dbReference type="CDD" id="cd16550">
    <property type="entry name" value="RING-HC_RNF168"/>
    <property type="match status" value="1"/>
</dbReference>
<reference evidence="17" key="3">
    <citation type="submission" date="2025-09" db="UniProtKB">
        <authorList>
            <consortium name="Ensembl"/>
        </authorList>
    </citation>
    <scope>IDENTIFICATION</scope>
</reference>
<sequence length="484" mass="54868">MPPISDAEAPMPEGDTAVRLSRADCLCPVCLEILMEPVTLPCQHSFCKPCFLETVDKANMCCPLCRKRVSTWARLNSRNKTLVNEELWRQVQAAFPVQCQRRLSGQEEEEEENMLVPRPKVSLPGEVRREYEDQICKLAEEKRALEEAERKASEQYIQHLLAEEEERQAEERRRDEERQLENDEKLAKLLSQELNPSPISESQKNRRPTDTPAKKRTNTNAGDIEKFLIPQRHSSVSDKENISHMETNRWSPKEQAECPMPLLDFYGSPENCPMLGKATTSESVTHHPTNAGGISLAQALPHGTPAKRKSCVIEESNEGDRVSKQSCPSSSSSSSSLYLPYGQAELVGDAHLFQELAQREEVLFSRRQQEEKDRQLALQLQKQLNREEALRAVDRRKGSCDQYQLRQKSQSSQKCSSSMPRRAPSHSSSHKEDRVSVKRRQSEASCTATRRESLSPSETATPSNPLKRGSKQTTLTEMFHSLGD</sequence>
<evidence type="ECO:0000256" key="5">
    <source>
        <dbReference type="ARBA" id="ARBA00022763"/>
    </source>
</evidence>
<gene>
    <name evidence="14 17" type="primary">RNF168</name>
</gene>
<dbReference type="Pfam" id="PF00097">
    <property type="entry name" value="zf-C3HC4"/>
    <property type="match status" value="1"/>
</dbReference>
<reference evidence="17" key="2">
    <citation type="submission" date="2025-08" db="UniProtKB">
        <authorList>
            <consortium name="Ensembl"/>
        </authorList>
    </citation>
    <scope>IDENTIFICATION</scope>
</reference>
<keyword evidence="9 14" id="KW-0156">Chromatin regulator</keyword>
<comment type="similarity">
    <text evidence="14">Belongs to the RNF168 family.</text>
</comment>
<dbReference type="CDD" id="cd22265">
    <property type="entry name" value="UDM1_RNF168"/>
    <property type="match status" value="1"/>
</dbReference>
<dbReference type="GO" id="GO:0045739">
    <property type="term" value="P:positive regulation of DNA repair"/>
    <property type="evidence" value="ECO:0007669"/>
    <property type="project" value="UniProtKB-UniRule"/>
</dbReference>
<feature type="compositionally biased region" description="Polar residues" evidence="15">
    <location>
        <begin position="192"/>
        <end position="202"/>
    </location>
</feature>
<protein>
    <recommendedName>
        <fullName evidence="2">RING-type E3 ubiquitin transferase</fullName>
        <ecNumber evidence="2">2.3.2.27</ecNumber>
    </recommendedName>
    <alternativeName>
        <fullName evidence="12 13">RING-type E3 ubiquitin transferase RNF168</fullName>
    </alternativeName>
</protein>
<dbReference type="RefSeq" id="XP_010896826.2">
    <property type="nucleotide sequence ID" value="XM_010898524.3"/>
</dbReference>
<dbReference type="FunFam" id="3.30.40.10:FF:000466">
    <property type="entry name" value="E3 ubiquitin-protein ligase RNF168"/>
    <property type="match status" value="1"/>
</dbReference>
<feature type="domain" description="RING-type" evidence="16">
    <location>
        <begin position="27"/>
        <end position="66"/>
    </location>
</feature>
<dbReference type="InterPro" id="IPR034725">
    <property type="entry name" value="RNF168"/>
</dbReference>
<keyword evidence="10 14" id="KW-0234">DNA repair</keyword>
<evidence type="ECO:0000256" key="8">
    <source>
        <dbReference type="ARBA" id="ARBA00022833"/>
    </source>
</evidence>
<keyword evidence="18" id="KW-1185">Reference proteome</keyword>
<dbReference type="Ensembl" id="ENSELUT00000099590.1">
    <property type="protein sequence ID" value="ENSELUP00000082757.1"/>
    <property type="gene ID" value="ENSELUG00000037641.1"/>
</dbReference>
<dbReference type="InterPro" id="IPR051657">
    <property type="entry name" value="RNF168/RNF169_E3_ubiq-ligase"/>
</dbReference>
<dbReference type="GO" id="GO:0006325">
    <property type="term" value="P:chromatin organization"/>
    <property type="evidence" value="ECO:0007669"/>
    <property type="project" value="UniProtKB-KW"/>
</dbReference>
<reference evidence="17 18" key="1">
    <citation type="submission" date="2020-02" db="EMBL/GenBank/DDBJ databases">
        <title>Esox lucius (northern pike) genome, fEsoLuc1, primary haplotype.</title>
        <authorList>
            <person name="Myers G."/>
            <person name="Karagic N."/>
            <person name="Meyer A."/>
            <person name="Pippel M."/>
            <person name="Reichard M."/>
            <person name="Winkler S."/>
            <person name="Tracey A."/>
            <person name="Sims Y."/>
            <person name="Howe K."/>
            <person name="Rhie A."/>
            <person name="Formenti G."/>
            <person name="Durbin R."/>
            <person name="Fedrigo O."/>
            <person name="Jarvis E.D."/>
        </authorList>
    </citation>
    <scope>NUCLEOTIDE SEQUENCE [LARGE SCALE GENOMIC DNA]</scope>
</reference>
<dbReference type="RefSeq" id="XP_010896824.2">
    <property type="nucleotide sequence ID" value="XM_010898522.4"/>
</dbReference>
<keyword evidence="7 14" id="KW-0833">Ubl conjugation pathway</keyword>
<feature type="compositionally biased region" description="Low complexity" evidence="15">
    <location>
        <begin position="407"/>
        <end position="418"/>
    </location>
</feature>
<dbReference type="AlphaFoldDB" id="A0AAY5K919"/>
<evidence type="ECO:0000313" key="18">
    <source>
        <dbReference type="Proteomes" id="UP000265140"/>
    </source>
</evidence>
<dbReference type="GO" id="GO:0031491">
    <property type="term" value="F:nucleosome binding"/>
    <property type="evidence" value="ECO:0007669"/>
    <property type="project" value="TreeGrafter"/>
</dbReference>
<evidence type="ECO:0000256" key="2">
    <source>
        <dbReference type="ARBA" id="ARBA00012483"/>
    </source>
</evidence>
<keyword evidence="4 14" id="KW-0479">Metal-binding</keyword>
<dbReference type="HAMAP" id="MF_03066">
    <property type="entry name" value="RNF168"/>
    <property type="match status" value="1"/>
</dbReference>
<evidence type="ECO:0000256" key="1">
    <source>
        <dbReference type="ARBA" id="ARBA00000900"/>
    </source>
</evidence>
<feature type="compositionally biased region" description="Basic and acidic residues" evidence="15">
    <location>
        <begin position="169"/>
        <end position="181"/>
    </location>
</feature>
<feature type="region of interest" description="Disordered" evidence="15">
    <location>
        <begin position="162"/>
        <end position="181"/>
    </location>
</feature>
<evidence type="ECO:0000256" key="15">
    <source>
        <dbReference type="SAM" id="MobiDB-lite"/>
    </source>
</evidence>